<evidence type="ECO:0000259" key="1">
    <source>
        <dbReference type="Pfam" id="PF00646"/>
    </source>
</evidence>
<dbReference type="SUPFAM" id="SSF81383">
    <property type="entry name" value="F-box domain"/>
    <property type="match status" value="1"/>
</dbReference>
<dbReference type="Pfam" id="PF00646">
    <property type="entry name" value="F-box"/>
    <property type="match status" value="1"/>
</dbReference>
<dbReference type="RefSeq" id="XP_065459713.1">
    <property type="nucleotide sequence ID" value="XM_065603641.1"/>
</dbReference>
<protein>
    <recommendedName>
        <fullName evidence="1">F-box domain-containing protein</fullName>
    </recommendedName>
</protein>
<evidence type="ECO:0000313" key="2">
    <source>
        <dbReference type="EMBL" id="WPB08419.1"/>
    </source>
</evidence>
<dbReference type="Gene3D" id="1.20.1280.50">
    <property type="match status" value="1"/>
</dbReference>
<feature type="domain" description="F-box" evidence="1">
    <location>
        <begin position="47"/>
        <end position="78"/>
    </location>
</feature>
<reference evidence="2 3" key="1">
    <citation type="submission" date="2023-09" db="EMBL/GenBank/DDBJ databases">
        <title>Complete-Gapless Cercospora beticola genome.</title>
        <authorList>
            <person name="Wyatt N.A."/>
            <person name="Spanner R.E."/>
            <person name="Bolton M.D."/>
        </authorList>
    </citation>
    <scope>NUCLEOTIDE SEQUENCE [LARGE SCALE GENOMIC DNA]</scope>
    <source>
        <strain evidence="2">Cb09-40</strain>
    </source>
</reference>
<sequence length="317" mass="36247">MPKQPDWTLGLAAKVRRHQLRHHRKAGEALREILLDGLRHAVLSTTELLELILVHLPNADLERLRKVCRKWNATILSSPALQSKFFMTIREPLDRFWSIASFSPLSPPQPLEGFKLVPISASIKNHQARLLISQASTNRAYGSTLVVLRPVQLNPLFRTTELSDWEFATGFGQYVHLKLDSVASMLSGHWTSPKLLDSFITDPPCYNAYIYCQWRGRHKLPKKAGEKRVWCVLGSTVHSAAGLTVRDIARAFFQDRRAKTLVHQTLESFPGSWTFPTLVNHLKRLGYKDDEEFCLKSFKLTLFGVIVPTEEQWRTVQ</sequence>
<dbReference type="Proteomes" id="UP001302367">
    <property type="component" value="Chromosome 9"/>
</dbReference>
<dbReference type="InterPro" id="IPR001810">
    <property type="entry name" value="F-box_dom"/>
</dbReference>
<gene>
    <name evidence="2" type="ORF">RHO25_013085</name>
</gene>
<evidence type="ECO:0000313" key="3">
    <source>
        <dbReference type="Proteomes" id="UP001302367"/>
    </source>
</evidence>
<name>A0ABZ0PAC3_CERBT</name>
<dbReference type="EMBL" id="CP134192">
    <property type="protein sequence ID" value="WPB08419.1"/>
    <property type="molecule type" value="Genomic_DNA"/>
</dbReference>
<dbReference type="GeneID" id="90644923"/>
<dbReference type="InterPro" id="IPR036047">
    <property type="entry name" value="F-box-like_dom_sf"/>
</dbReference>
<keyword evidence="3" id="KW-1185">Reference proteome</keyword>
<proteinExistence type="predicted"/>
<organism evidence="2 3">
    <name type="scientific">Cercospora beticola</name>
    <name type="common">Sugarbeet leaf spot fungus</name>
    <dbReference type="NCBI Taxonomy" id="122368"/>
    <lineage>
        <taxon>Eukaryota</taxon>
        <taxon>Fungi</taxon>
        <taxon>Dikarya</taxon>
        <taxon>Ascomycota</taxon>
        <taxon>Pezizomycotina</taxon>
        <taxon>Dothideomycetes</taxon>
        <taxon>Dothideomycetidae</taxon>
        <taxon>Mycosphaerellales</taxon>
        <taxon>Mycosphaerellaceae</taxon>
        <taxon>Cercospora</taxon>
    </lineage>
</organism>
<accession>A0ABZ0PAC3</accession>